<name>T0YKT2_9ZZZZ</name>
<evidence type="ECO:0000313" key="7">
    <source>
        <dbReference type="EMBL" id="EQD32532.1"/>
    </source>
</evidence>
<comment type="subcellular location">
    <subcellularLocation>
        <location evidence="1">Membrane</location>
        <topology evidence="1">Multi-pass membrane protein</topology>
    </subcellularLocation>
</comment>
<evidence type="ECO:0000256" key="2">
    <source>
        <dbReference type="ARBA" id="ARBA00022676"/>
    </source>
</evidence>
<keyword evidence="4" id="KW-0812">Transmembrane</keyword>
<comment type="caution">
    <text evidence="7">The sequence shown here is derived from an EMBL/GenBank/DDBJ whole genome shotgun (WGS) entry which is preliminary data.</text>
</comment>
<reference evidence="7" key="2">
    <citation type="journal article" date="2014" name="ISME J.">
        <title>Microbial stratification in low pH oxic and suboxic macroscopic growths along an acid mine drainage.</title>
        <authorList>
            <person name="Mendez-Garcia C."/>
            <person name="Mesa V."/>
            <person name="Sprenger R.R."/>
            <person name="Richter M."/>
            <person name="Diez M.S."/>
            <person name="Solano J."/>
            <person name="Bargiela R."/>
            <person name="Golyshina O.V."/>
            <person name="Manteca A."/>
            <person name="Ramos J.L."/>
            <person name="Gallego J.R."/>
            <person name="Llorente I."/>
            <person name="Martins Dos Santos V.A."/>
            <person name="Jensen O.N."/>
            <person name="Pelaez A.I."/>
            <person name="Sanchez J."/>
            <person name="Ferrer M."/>
        </authorList>
    </citation>
    <scope>NUCLEOTIDE SEQUENCE</scope>
</reference>
<keyword evidence="2" id="KW-0328">Glycosyltransferase</keyword>
<keyword evidence="6" id="KW-0472">Membrane</keyword>
<evidence type="ECO:0000256" key="4">
    <source>
        <dbReference type="ARBA" id="ARBA00022692"/>
    </source>
</evidence>
<feature type="non-terminal residue" evidence="7">
    <location>
        <position position="76"/>
    </location>
</feature>
<protein>
    <submittedName>
        <fullName evidence="7">Hopanoid biosynthesis associated glycosyl transferase protein HpnI</fullName>
    </submittedName>
</protein>
<dbReference type="GO" id="GO:0016757">
    <property type="term" value="F:glycosyltransferase activity"/>
    <property type="evidence" value="ECO:0007669"/>
    <property type="project" value="UniProtKB-KW"/>
</dbReference>
<dbReference type="GO" id="GO:0016020">
    <property type="term" value="C:membrane"/>
    <property type="evidence" value="ECO:0007669"/>
    <property type="project" value="UniProtKB-SubCell"/>
</dbReference>
<evidence type="ECO:0000256" key="6">
    <source>
        <dbReference type="ARBA" id="ARBA00023136"/>
    </source>
</evidence>
<organism evidence="7">
    <name type="scientific">mine drainage metagenome</name>
    <dbReference type="NCBI Taxonomy" id="410659"/>
    <lineage>
        <taxon>unclassified sequences</taxon>
        <taxon>metagenomes</taxon>
        <taxon>ecological metagenomes</taxon>
    </lineage>
</organism>
<proteinExistence type="predicted"/>
<reference evidence="7" key="1">
    <citation type="submission" date="2013-08" db="EMBL/GenBank/DDBJ databases">
        <authorList>
            <person name="Mendez C."/>
            <person name="Richter M."/>
            <person name="Ferrer M."/>
            <person name="Sanchez J."/>
        </authorList>
    </citation>
    <scope>NUCLEOTIDE SEQUENCE</scope>
</reference>
<sequence length="76" mass="8242">MVAEARYNHLLINDSDIRVSPHYLRNVMPAFATPGDTARQVGMVTALYRGRAHGTLGSRLEALGIATDFMPGVLTS</sequence>
<accession>T0YKT2</accession>
<dbReference type="EMBL" id="AUZX01014354">
    <property type="protein sequence ID" value="EQD32532.1"/>
    <property type="molecule type" value="Genomic_DNA"/>
</dbReference>
<keyword evidence="3 7" id="KW-0808">Transferase</keyword>
<dbReference type="Pfam" id="PF13506">
    <property type="entry name" value="Glyco_transf_21"/>
    <property type="match status" value="1"/>
</dbReference>
<evidence type="ECO:0000256" key="1">
    <source>
        <dbReference type="ARBA" id="ARBA00004141"/>
    </source>
</evidence>
<evidence type="ECO:0000256" key="3">
    <source>
        <dbReference type="ARBA" id="ARBA00022679"/>
    </source>
</evidence>
<evidence type="ECO:0000256" key="5">
    <source>
        <dbReference type="ARBA" id="ARBA00022989"/>
    </source>
</evidence>
<dbReference type="InterPro" id="IPR025993">
    <property type="entry name" value="Ceramide_glucosylTrfase"/>
</dbReference>
<keyword evidence="5" id="KW-1133">Transmembrane helix</keyword>
<dbReference type="AlphaFoldDB" id="T0YKT2"/>
<gene>
    <name evidence="7" type="ORF">B1A_19461</name>
</gene>